<dbReference type="PANTHER" id="PTHR40661:SF3">
    <property type="entry name" value="FELS-1 PROPHAGE TRANSCRIPTIONAL REGULATOR"/>
    <property type="match status" value="1"/>
</dbReference>
<reference evidence="6" key="1">
    <citation type="journal article" date="2019" name="Int. J. Syst. Evol. Microbiol.">
        <title>The Global Catalogue of Microorganisms (GCM) 10K type strain sequencing project: providing services to taxonomists for standard genome sequencing and annotation.</title>
        <authorList>
            <consortium name="The Broad Institute Genomics Platform"/>
            <consortium name="The Broad Institute Genome Sequencing Center for Infectious Disease"/>
            <person name="Wu L."/>
            <person name="Ma J."/>
        </authorList>
    </citation>
    <scope>NUCLEOTIDE SEQUENCE [LARGE SCALE GENOMIC DNA]</scope>
    <source>
        <strain evidence="6">JCM 17217</strain>
    </source>
</reference>
<dbReference type="Gene3D" id="2.10.109.10">
    <property type="entry name" value="Umud Fragment, subunit A"/>
    <property type="match status" value="1"/>
</dbReference>
<dbReference type="Proteomes" id="UP001501556">
    <property type="component" value="Unassembled WGS sequence"/>
</dbReference>
<evidence type="ECO:0000256" key="3">
    <source>
        <dbReference type="ARBA" id="ARBA00023163"/>
    </source>
</evidence>
<dbReference type="Pfam" id="PF00717">
    <property type="entry name" value="Peptidase_S24"/>
    <property type="match status" value="1"/>
</dbReference>
<dbReference type="InterPro" id="IPR039418">
    <property type="entry name" value="LexA-like"/>
</dbReference>
<keyword evidence="3" id="KW-0804">Transcription</keyword>
<name>A0ABP7P4J5_9BACT</name>
<evidence type="ECO:0000313" key="6">
    <source>
        <dbReference type="Proteomes" id="UP001501556"/>
    </source>
</evidence>
<dbReference type="CDD" id="cd06529">
    <property type="entry name" value="S24_LexA-like"/>
    <property type="match status" value="1"/>
</dbReference>
<accession>A0ABP7P4J5</accession>
<organism evidence="5 6">
    <name type="scientific">Hymenobacter antarcticus</name>
    <dbReference type="NCBI Taxonomy" id="486270"/>
    <lineage>
        <taxon>Bacteria</taxon>
        <taxon>Pseudomonadati</taxon>
        <taxon>Bacteroidota</taxon>
        <taxon>Cytophagia</taxon>
        <taxon>Cytophagales</taxon>
        <taxon>Hymenobacteraceae</taxon>
        <taxon>Hymenobacter</taxon>
    </lineage>
</organism>
<gene>
    <name evidence="5" type="ORF">GCM10022407_03290</name>
</gene>
<keyword evidence="2" id="KW-0238">DNA-binding</keyword>
<comment type="caution">
    <text evidence="5">The sequence shown here is derived from an EMBL/GenBank/DDBJ whole genome shotgun (WGS) entry which is preliminary data.</text>
</comment>
<proteinExistence type="predicted"/>
<evidence type="ECO:0000256" key="1">
    <source>
        <dbReference type="ARBA" id="ARBA00023015"/>
    </source>
</evidence>
<evidence type="ECO:0000256" key="2">
    <source>
        <dbReference type="ARBA" id="ARBA00023125"/>
    </source>
</evidence>
<dbReference type="EMBL" id="BAABDI010000001">
    <property type="protein sequence ID" value="GAA3959496.1"/>
    <property type="molecule type" value="Genomic_DNA"/>
</dbReference>
<dbReference type="SUPFAM" id="SSF51306">
    <property type="entry name" value="LexA/Signal peptidase"/>
    <property type="match status" value="1"/>
</dbReference>
<dbReference type="PANTHER" id="PTHR40661">
    <property type="match status" value="1"/>
</dbReference>
<keyword evidence="1" id="KW-0805">Transcription regulation</keyword>
<sequence>MEPTAHVSQRLQQVLEHYQLTARQAAVKMGDEKSGKIYKLLSGDAKPGFDTLTQMLEVWPELSADWLVMGRGPMVHGVAVPPVAGAKAAESKPSSDAWKNLGNFKVLTVTVDRVGKENTLLVPLTAQAGYPSLCNEAVYLQDMHPYHLPGFEWGTYRAFEVSGTSMSPTFGHKDIVVCSVVDRKDLLKPWECYVIVTSENLLLKRISTIITDADESFELHSDNPGYEPYRLPVADIQQLWMVRGYLSTSIPARPLDKTVQTMERLQEVIELLGHDYHEVRRFLEESTHNAAQLRGQ</sequence>
<protein>
    <recommendedName>
        <fullName evidence="4">Peptidase S24/S26A/S26B/S26C domain-containing protein</fullName>
    </recommendedName>
</protein>
<feature type="domain" description="Peptidase S24/S26A/S26B/S26C" evidence="4">
    <location>
        <begin position="126"/>
        <end position="233"/>
    </location>
</feature>
<dbReference type="InterPro" id="IPR036286">
    <property type="entry name" value="LexA/Signal_pep-like_sf"/>
</dbReference>
<keyword evidence="6" id="KW-1185">Reference proteome</keyword>
<evidence type="ECO:0000259" key="4">
    <source>
        <dbReference type="Pfam" id="PF00717"/>
    </source>
</evidence>
<evidence type="ECO:0000313" key="5">
    <source>
        <dbReference type="EMBL" id="GAA3959496.1"/>
    </source>
</evidence>
<dbReference type="InterPro" id="IPR015927">
    <property type="entry name" value="Peptidase_S24_S26A/B/C"/>
</dbReference>